<keyword evidence="2 3" id="KW-0808">Transferase</keyword>
<dbReference type="PANTHER" id="PTHR11712">
    <property type="entry name" value="POLYKETIDE SYNTHASE-RELATED"/>
    <property type="match status" value="1"/>
</dbReference>
<gene>
    <name evidence="6" type="primary">fabF</name>
    <name evidence="6" type="ORF">GCM10011578_034750</name>
</gene>
<protein>
    <submittedName>
        <fullName evidence="6">3-oxoacyl-ACP synthase</fullName>
    </submittedName>
</protein>
<evidence type="ECO:0000256" key="1">
    <source>
        <dbReference type="ARBA" id="ARBA00008467"/>
    </source>
</evidence>
<dbReference type="InterPro" id="IPR000794">
    <property type="entry name" value="Beta-ketoacyl_synthase"/>
</dbReference>
<accession>A0A917XCT9</accession>
<feature type="region of interest" description="Disordered" evidence="4">
    <location>
        <begin position="421"/>
        <end position="441"/>
    </location>
</feature>
<reference evidence="6" key="1">
    <citation type="journal article" date="2014" name="Int. J. Syst. Evol. Microbiol.">
        <title>Complete genome sequence of Corynebacterium casei LMG S-19264T (=DSM 44701T), isolated from a smear-ripened cheese.</title>
        <authorList>
            <consortium name="US DOE Joint Genome Institute (JGI-PGF)"/>
            <person name="Walter F."/>
            <person name="Albersmeier A."/>
            <person name="Kalinowski J."/>
            <person name="Ruckert C."/>
        </authorList>
    </citation>
    <scope>NUCLEOTIDE SEQUENCE</scope>
    <source>
        <strain evidence="6">CGMCC 4.7110</strain>
    </source>
</reference>
<evidence type="ECO:0000256" key="3">
    <source>
        <dbReference type="RuleBase" id="RU003694"/>
    </source>
</evidence>
<dbReference type="FunFam" id="3.40.47.10:FF:000018">
    <property type="entry name" value="3-oxoacyl-[acyl-carrier-protein] synthase 2"/>
    <property type="match status" value="1"/>
</dbReference>
<dbReference type="Gene3D" id="3.40.47.10">
    <property type="match status" value="1"/>
</dbReference>
<dbReference type="GO" id="GO:0004315">
    <property type="term" value="F:3-oxoacyl-[acyl-carrier-protein] synthase activity"/>
    <property type="evidence" value="ECO:0007669"/>
    <property type="project" value="TreeGrafter"/>
</dbReference>
<dbReference type="PROSITE" id="PS52004">
    <property type="entry name" value="KS3_2"/>
    <property type="match status" value="1"/>
</dbReference>
<dbReference type="Pfam" id="PF00109">
    <property type="entry name" value="ketoacyl-synt"/>
    <property type="match status" value="1"/>
</dbReference>
<feature type="domain" description="Ketosynthase family 3 (KS3)" evidence="5">
    <location>
        <begin position="20"/>
        <end position="420"/>
    </location>
</feature>
<evidence type="ECO:0000256" key="4">
    <source>
        <dbReference type="SAM" id="MobiDB-lite"/>
    </source>
</evidence>
<dbReference type="AlphaFoldDB" id="A0A917XCT9"/>
<dbReference type="NCBIfam" id="NF005589">
    <property type="entry name" value="PRK07314.1"/>
    <property type="match status" value="1"/>
</dbReference>
<feature type="compositionally biased region" description="Basic and acidic residues" evidence="4">
    <location>
        <begin position="427"/>
        <end position="441"/>
    </location>
</feature>
<dbReference type="InterPro" id="IPR014031">
    <property type="entry name" value="Ketoacyl_synth_C"/>
</dbReference>
<dbReference type="InterPro" id="IPR014030">
    <property type="entry name" value="Ketoacyl_synth_N"/>
</dbReference>
<dbReference type="CDD" id="cd00834">
    <property type="entry name" value="KAS_I_II"/>
    <property type="match status" value="1"/>
</dbReference>
<proteinExistence type="inferred from homology"/>
<feature type="region of interest" description="Disordered" evidence="4">
    <location>
        <begin position="1"/>
        <end position="21"/>
    </location>
</feature>
<evidence type="ECO:0000313" key="6">
    <source>
        <dbReference type="EMBL" id="GGN09434.1"/>
    </source>
</evidence>
<sequence>MLPATTEANRPRAGRRTPPSTEVLVTGLGATTPLGGDVPSSWAALLSGRSGVSRLDAPWAEQLPVRIAGAMYEDPADRLDRIQRRRLDRSQAAAVVAAREAWTDAGAPPVEAERLAVVVGTGIGGGLTLLEQDDRLEERGPRAISPYTVPMLMPNGSAAAVGLLLGARAGTHAPTSACASGAEALAVGTLLIRSGRADVVVAGGTDACLHPLALGAFARMRALSLRNDAPDRASRPFDRERDGFVMSEGAGMVVLERGDFARARGARVHAALSGAGVTSDAYDVTLPAAEGQTRAIRAALRDAGLTGADIDHVNAHATGTPVGDVTEAGAVREAVGPHPAVTACKSATGHLLGASGAVEAVFTVLSLEHGLIPPVRNLDQASDGIELDLVSGEPRRVPARAALSTSFGFGGHNVVLAFTRQHAVRPGPDRPSEGVRRPPGG</sequence>
<evidence type="ECO:0000313" key="7">
    <source>
        <dbReference type="Proteomes" id="UP000653411"/>
    </source>
</evidence>
<dbReference type="GO" id="GO:0005829">
    <property type="term" value="C:cytosol"/>
    <property type="evidence" value="ECO:0007669"/>
    <property type="project" value="TreeGrafter"/>
</dbReference>
<dbReference type="EMBL" id="BMML01000007">
    <property type="protein sequence ID" value="GGN09434.1"/>
    <property type="molecule type" value="Genomic_DNA"/>
</dbReference>
<dbReference type="InterPro" id="IPR016039">
    <property type="entry name" value="Thiolase-like"/>
</dbReference>
<dbReference type="SUPFAM" id="SSF53901">
    <property type="entry name" value="Thiolase-like"/>
    <property type="match status" value="2"/>
</dbReference>
<evidence type="ECO:0000259" key="5">
    <source>
        <dbReference type="PROSITE" id="PS52004"/>
    </source>
</evidence>
<dbReference type="Proteomes" id="UP000653411">
    <property type="component" value="Unassembled WGS sequence"/>
</dbReference>
<dbReference type="PANTHER" id="PTHR11712:SF336">
    <property type="entry name" value="3-OXOACYL-[ACYL-CARRIER-PROTEIN] SYNTHASE, MITOCHONDRIAL"/>
    <property type="match status" value="1"/>
</dbReference>
<dbReference type="RefSeq" id="WP_189263623.1">
    <property type="nucleotide sequence ID" value="NZ_BMML01000007.1"/>
</dbReference>
<comment type="caution">
    <text evidence="6">The sequence shown here is derived from an EMBL/GenBank/DDBJ whole genome shotgun (WGS) entry which is preliminary data.</text>
</comment>
<dbReference type="GO" id="GO:0006633">
    <property type="term" value="P:fatty acid biosynthetic process"/>
    <property type="evidence" value="ECO:0007669"/>
    <property type="project" value="TreeGrafter"/>
</dbReference>
<name>A0A917XCT9_9ACTN</name>
<evidence type="ECO:0000256" key="2">
    <source>
        <dbReference type="ARBA" id="ARBA00022679"/>
    </source>
</evidence>
<comment type="similarity">
    <text evidence="1 3">Belongs to the thiolase-like superfamily. Beta-ketoacyl-ACP synthases family.</text>
</comment>
<dbReference type="Pfam" id="PF02801">
    <property type="entry name" value="Ketoacyl-synt_C"/>
    <property type="match status" value="1"/>
</dbReference>
<organism evidence="6 7">
    <name type="scientific">Streptomyces fuscichromogenes</name>
    <dbReference type="NCBI Taxonomy" id="1324013"/>
    <lineage>
        <taxon>Bacteria</taxon>
        <taxon>Bacillati</taxon>
        <taxon>Actinomycetota</taxon>
        <taxon>Actinomycetes</taxon>
        <taxon>Kitasatosporales</taxon>
        <taxon>Streptomycetaceae</taxon>
        <taxon>Streptomyces</taxon>
    </lineage>
</organism>
<keyword evidence="7" id="KW-1185">Reference proteome</keyword>
<dbReference type="SMART" id="SM00825">
    <property type="entry name" value="PKS_KS"/>
    <property type="match status" value="1"/>
</dbReference>
<dbReference type="InterPro" id="IPR020841">
    <property type="entry name" value="PKS_Beta-ketoAc_synthase_dom"/>
</dbReference>
<reference evidence="6" key="2">
    <citation type="submission" date="2020-09" db="EMBL/GenBank/DDBJ databases">
        <authorList>
            <person name="Sun Q."/>
            <person name="Zhou Y."/>
        </authorList>
    </citation>
    <scope>NUCLEOTIDE SEQUENCE</scope>
    <source>
        <strain evidence="6">CGMCC 4.7110</strain>
    </source>
</reference>